<dbReference type="PANTHER" id="PTHR45947:SF3">
    <property type="entry name" value="SULFOQUINOVOSYL TRANSFERASE SQD2"/>
    <property type="match status" value="1"/>
</dbReference>
<dbReference type="Gene3D" id="3.40.50.2000">
    <property type="entry name" value="Glycogen Phosphorylase B"/>
    <property type="match status" value="2"/>
</dbReference>
<name>A0A809S842_9BACT</name>
<evidence type="ECO:0000313" key="4">
    <source>
        <dbReference type="Proteomes" id="UP000662873"/>
    </source>
</evidence>
<dbReference type="Proteomes" id="UP000662873">
    <property type="component" value="Chromosome"/>
</dbReference>
<organism evidence="3 4">
    <name type="scientific">Candidatus Nitrosymbiomonas proteolyticus</name>
    <dbReference type="NCBI Taxonomy" id="2608984"/>
    <lineage>
        <taxon>Bacteria</taxon>
        <taxon>Bacillati</taxon>
        <taxon>Armatimonadota</taxon>
        <taxon>Armatimonadota incertae sedis</taxon>
        <taxon>Candidatus Nitrosymbiomonas</taxon>
    </lineage>
</organism>
<dbReference type="AlphaFoldDB" id="A0A809S842"/>
<dbReference type="PANTHER" id="PTHR45947">
    <property type="entry name" value="SULFOQUINOVOSYL TRANSFERASE SQD2"/>
    <property type="match status" value="1"/>
</dbReference>
<dbReference type="InterPro" id="IPR028098">
    <property type="entry name" value="Glyco_trans_4-like_N"/>
</dbReference>
<keyword evidence="3" id="KW-0808">Transferase</keyword>
<dbReference type="KEGG" id="npy:NPRO_02960"/>
<feature type="domain" description="Glycosyl transferase family 1" evidence="1">
    <location>
        <begin position="191"/>
        <end position="359"/>
    </location>
</feature>
<reference evidence="3" key="1">
    <citation type="journal article" name="DNA Res.">
        <title>The physiological potential of anammox bacteria as revealed by their core genome structure.</title>
        <authorList>
            <person name="Okubo T."/>
            <person name="Toyoda A."/>
            <person name="Fukuhara K."/>
            <person name="Uchiyama I."/>
            <person name="Harigaya Y."/>
            <person name="Kuroiwa M."/>
            <person name="Suzuki T."/>
            <person name="Murakami Y."/>
            <person name="Suwa Y."/>
            <person name="Takami H."/>
        </authorList>
    </citation>
    <scope>NUCLEOTIDE SEQUENCE</scope>
    <source>
        <strain evidence="3">317325-2</strain>
    </source>
</reference>
<proteinExistence type="predicted"/>
<dbReference type="GO" id="GO:0016757">
    <property type="term" value="F:glycosyltransferase activity"/>
    <property type="evidence" value="ECO:0007669"/>
    <property type="project" value="InterPro"/>
</dbReference>
<evidence type="ECO:0000313" key="3">
    <source>
        <dbReference type="EMBL" id="BBO22701.1"/>
    </source>
</evidence>
<dbReference type="InterPro" id="IPR001296">
    <property type="entry name" value="Glyco_trans_1"/>
</dbReference>
<dbReference type="Pfam" id="PF13439">
    <property type="entry name" value="Glyco_transf_4"/>
    <property type="match status" value="1"/>
</dbReference>
<protein>
    <submittedName>
        <fullName evidence="3">Glycosyltransferase family 4 protein</fullName>
    </submittedName>
</protein>
<dbReference type="Pfam" id="PF00534">
    <property type="entry name" value="Glycos_transf_1"/>
    <property type="match status" value="1"/>
</dbReference>
<dbReference type="InterPro" id="IPR050194">
    <property type="entry name" value="Glycosyltransferase_grp1"/>
</dbReference>
<gene>
    <name evidence="3" type="ORF">NPRO_02960</name>
</gene>
<dbReference type="SUPFAM" id="SSF53756">
    <property type="entry name" value="UDP-Glycosyltransferase/glycogen phosphorylase"/>
    <property type="match status" value="1"/>
</dbReference>
<dbReference type="EMBL" id="AP021858">
    <property type="protein sequence ID" value="BBO22701.1"/>
    <property type="molecule type" value="Genomic_DNA"/>
</dbReference>
<accession>A0A809S842</accession>
<sequence length="396" mass="44586">MPERRLRIAVFSDSALPVLNGVSISVDTMIRQLRDRGHSVHLYTASSKGCKDSDPNTYRFRAIEVPWTKGYSLAVPPFYWMLKKFRANEYDLIHTHTPFTIGFVGLRWAESHEVPIVATYHTLYDRYAHYIPLFPRRYVRFKLAKHTSFYYNRVRHVIVPSQAAQKWLQRHSVTSPITVIPTASAQRRMIDRSEIRQRLGIAPDHKVLLYVGRIAKEKNLPTLLQMARLVMRQDPIVRLVLVGDGPYREECMRLARDLAVGDRVRFEGFVPRDKVDEYYAASDLFVFSSITETQGLVVQEAMAYGLPAVAVTGGGASECIESGVNGIVVRNDPVEFADAVLEVLADERAHSELSANAAKAARTTSATEMADRILEVYRGVLSIPAKVAPSGQGIVR</sequence>
<evidence type="ECO:0000259" key="2">
    <source>
        <dbReference type="Pfam" id="PF13439"/>
    </source>
</evidence>
<evidence type="ECO:0000259" key="1">
    <source>
        <dbReference type="Pfam" id="PF00534"/>
    </source>
</evidence>
<feature type="domain" description="Glycosyltransferase subfamily 4-like N-terminal" evidence="2">
    <location>
        <begin position="20"/>
        <end position="182"/>
    </location>
</feature>